<dbReference type="GO" id="GO:0004072">
    <property type="term" value="F:aspartate kinase activity"/>
    <property type="evidence" value="ECO:0007669"/>
    <property type="project" value="UniProtKB-EC"/>
</dbReference>
<dbReference type="FunFam" id="3.40.1160.10:FF:000002">
    <property type="entry name" value="Aspartokinase"/>
    <property type="match status" value="1"/>
</dbReference>
<dbReference type="PROSITE" id="PS00324">
    <property type="entry name" value="ASPARTOKINASE"/>
    <property type="match status" value="1"/>
</dbReference>
<evidence type="ECO:0000256" key="12">
    <source>
        <dbReference type="ARBA" id="ARBA00023154"/>
    </source>
</evidence>
<dbReference type="InterPro" id="IPR018042">
    <property type="entry name" value="Aspartate_kinase_CS"/>
</dbReference>
<evidence type="ECO:0000259" key="17">
    <source>
        <dbReference type="PROSITE" id="PS51671"/>
    </source>
</evidence>
<keyword evidence="19" id="KW-1185">Reference proteome</keyword>
<reference evidence="19" key="1">
    <citation type="submission" date="2017-02" db="EMBL/GenBank/DDBJ databases">
        <authorList>
            <person name="Varghese N."/>
            <person name="Submissions S."/>
        </authorList>
    </citation>
    <scope>NUCLEOTIDE SEQUENCE [LARGE SCALE GENOMIC DNA]</scope>
    <source>
        <strain evidence="19">DSM 16521</strain>
    </source>
</reference>
<keyword evidence="8 14" id="KW-0547">Nucleotide-binding</keyword>
<comment type="pathway">
    <text evidence="4 16">Amino-acid biosynthesis; L-threonine biosynthesis; L-threonine from L-aspartate: step 1/5.</text>
</comment>
<evidence type="ECO:0000256" key="8">
    <source>
        <dbReference type="ARBA" id="ARBA00022741"/>
    </source>
</evidence>
<comment type="catalytic activity">
    <reaction evidence="13 15">
        <text>L-aspartate + ATP = 4-phospho-L-aspartate + ADP</text>
        <dbReference type="Rhea" id="RHEA:23776"/>
        <dbReference type="ChEBI" id="CHEBI:29991"/>
        <dbReference type="ChEBI" id="CHEBI:30616"/>
        <dbReference type="ChEBI" id="CHEBI:57535"/>
        <dbReference type="ChEBI" id="CHEBI:456216"/>
        <dbReference type="EC" id="2.7.2.4"/>
    </reaction>
</comment>
<dbReference type="GO" id="GO:0009089">
    <property type="term" value="P:lysine biosynthetic process via diaminopimelate"/>
    <property type="evidence" value="ECO:0007669"/>
    <property type="project" value="UniProtKB-UniPathway"/>
</dbReference>
<evidence type="ECO:0000256" key="13">
    <source>
        <dbReference type="ARBA" id="ARBA00047872"/>
    </source>
</evidence>
<comment type="similarity">
    <text evidence="5 15">Belongs to the aspartokinase family.</text>
</comment>
<name>A0A1T4R3H9_9FIRM</name>
<organism evidence="18 19">
    <name type="scientific">Carboxydocella sporoproducens DSM 16521</name>
    <dbReference type="NCBI Taxonomy" id="1121270"/>
    <lineage>
        <taxon>Bacteria</taxon>
        <taxon>Bacillati</taxon>
        <taxon>Bacillota</taxon>
        <taxon>Clostridia</taxon>
        <taxon>Eubacteriales</taxon>
        <taxon>Clostridiales Family XVI. Incertae Sedis</taxon>
        <taxon>Carboxydocella</taxon>
    </lineage>
</organism>
<dbReference type="EC" id="2.7.2.4" evidence="15"/>
<dbReference type="GO" id="GO:0005829">
    <property type="term" value="C:cytosol"/>
    <property type="evidence" value="ECO:0007669"/>
    <property type="project" value="TreeGrafter"/>
</dbReference>
<keyword evidence="7 15" id="KW-0808">Transferase</keyword>
<evidence type="ECO:0000256" key="6">
    <source>
        <dbReference type="ARBA" id="ARBA00022605"/>
    </source>
</evidence>
<dbReference type="UniPathway" id="UPA00051">
    <property type="reaction ID" value="UER00462"/>
</dbReference>
<evidence type="ECO:0000256" key="11">
    <source>
        <dbReference type="ARBA" id="ARBA00022915"/>
    </source>
</evidence>
<dbReference type="NCBIfam" id="TIGR00657">
    <property type="entry name" value="asp_kinases"/>
    <property type="match status" value="1"/>
</dbReference>
<comment type="function">
    <text evidence="1">Catalyzes the phosphorylation of the beta-carboxyl group of aspartic acid with ATP to yield 4-phospho-L-aspartate, which is involved in the branched biosynthetic pathway leading to the biosynthesis of amino acids threonine, isoleucine and methionine.</text>
</comment>
<comment type="pathway">
    <text evidence="3 16">Amino-acid biosynthesis; L-methionine biosynthesis via de novo pathway; L-homoserine from L-aspartate: step 1/3.</text>
</comment>
<dbReference type="GO" id="GO:0005524">
    <property type="term" value="F:ATP binding"/>
    <property type="evidence" value="ECO:0007669"/>
    <property type="project" value="UniProtKB-KW"/>
</dbReference>
<dbReference type="Gene3D" id="3.40.1160.10">
    <property type="entry name" value="Acetylglutamate kinase-like"/>
    <property type="match status" value="1"/>
</dbReference>
<evidence type="ECO:0000256" key="14">
    <source>
        <dbReference type="PIRSR" id="PIRSR000726-1"/>
    </source>
</evidence>
<feature type="binding site" evidence="14">
    <location>
        <begin position="8"/>
        <end position="11"/>
    </location>
    <ligand>
        <name>ATP</name>
        <dbReference type="ChEBI" id="CHEBI:30616"/>
    </ligand>
</feature>
<protein>
    <recommendedName>
        <fullName evidence="15">Aspartokinase</fullName>
        <ecNumber evidence="15">2.7.2.4</ecNumber>
    </recommendedName>
</protein>
<proteinExistence type="inferred from homology"/>
<evidence type="ECO:0000256" key="15">
    <source>
        <dbReference type="RuleBase" id="RU003448"/>
    </source>
</evidence>
<evidence type="ECO:0000313" key="18">
    <source>
        <dbReference type="EMBL" id="SKA10231.1"/>
    </source>
</evidence>
<keyword evidence="6 16" id="KW-0028">Amino-acid biosynthesis</keyword>
<dbReference type="InterPro" id="IPR045865">
    <property type="entry name" value="ACT-like_dom_sf"/>
</dbReference>
<dbReference type="PIRSF" id="PIRSF000726">
    <property type="entry name" value="Asp_kin"/>
    <property type="match status" value="1"/>
</dbReference>
<keyword evidence="10 14" id="KW-0067">ATP-binding</keyword>
<sequence length="399" mass="42596">MVKIIVQKFGGTSVADGEGRARAIERILAAKAEGYQPVVVVSAMGRKGAPYATDTLISLVKEINPEVNPRELDLLISCGEIISTVVMAHTLNSMGHPAIALTGGQAGIKTDANFGNAQILEVDPMPILRQVMEDKIVVVAGFQGIAPDGSITTLGRGGSDTTATALGAALQAEVVEIYTDVDGVMTVDPRVEPEAKILEEISYREVCEMAYQGAKVIHPRAVEVAMSRQVPIRIKNTFSDAKGTLISQSAAERVITGIAHLTGLSQVRVLSSRDGQQNWQLVRVKLFRVLAEKGISVDVISVLPDGVYFTVSQADGFKACQYLHEAGFACELVENCAKVSVIGAGMQGVPGVMAEIMETLYSAGIDILQTSDSDITISFLVPESQLKEAVHVLHRKLGW</sequence>
<dbReference type="InterPro" id="IPR005260">
    <property type="entry name" value="Asp_kin_monofn"/>
</dbReference>
<feature type="binding site" evidence="14">
    <location>
        <position position="53"/>
    </location>
    <ligand>
        <name>substrate</name>
    </ligand>
</feature>
<dbReference type="SUPFAM" id="SSF55021">
    <property type="entry name" value="ACT-like"/>
    <property type="match status" value="2"/>
</dbReference>
<keyword evidence="9 15" id="KW-0418">Kinase</keyword>
<dbReference type="Proteomes" id="UP000189933">
    <property type="component" value="Unassembled WGS sequence"/>
</dbReference>
<dbReference type="Pfam" id="PF13840">
    <property type="entry name" value="ACT_7"/>
    <property type="match status" value="1"/>
</dbReference>
<evidence type="ECO:0000313" key="19">
    <source>
        <dbReference type="Proteomes" id="UP000189933"/>
    </source>
</evidence>
<evidence type="ECO:0000256" key="9">
    <source>
        <dbReference type="ARBA" id="ARBA00022777"/>
    </source>
</evidence>
<dbReference type="InterPro" id="IPR001341">
    <property type="entry name" value="Asp_kinase"/>
</dbReference>
<evidence type="ECO:0000256" key="1">
    <source>
        <dbReference type="ARBA" id="ARBA00003121"/>
    </source>
</evidence>
<dbReference type="NCBIfam" id="NF005155">
    <property type="entry name" value="PRK06635.1-4"/>
    <property type="match status" value="1"/>
</dbReference>
<dbReference type="Gene3D" id="3.30.2130.10">
    <property type="entry name" value="VC0802-like"/>
    <property type="match status" value="1"/>
</dbReference>
<evidence type="ECO:0000256" key="10">
    <source>
        <dbReference type="ARBA" id="ARBA00022840"/>
    </source>
</evidence>
<keyword evidence="11" id="KW-0220">Diaminopimelate biosynthesis</keyword>
<dbReference type="InterPro" id="IPR001048">
    <property type="entry name" value="Asp/Glu/Uridylate_kinase"/>
</dbReference>
<dbReference type="Pfam" id="PF00696">
    <property type="entry name" value="AA_kinase"/>
    <property type="match status" value="1"/>
</dbReference>
<evidence type="ECO:0000256" key="5">
    <source>
        <dbReference type="ARBA" id="ARBA00010122"/>
    </source>
</evidence>
<evidence type="ECO:0000256" key="2">
    <source>
        <dbReference type="ARBA" id="ARBA00004766"/>
    </source>
</evidence>
<dbReference type="UniPathway" id="UPA00050">
    <property type="reaction ID" value="UER00461"/>
</dbReference>
<dbReference type="NCBIfam" id="NF006068">
    <property type="entry name" value="PRK08210.1"/>
    <property type="match status" value="1"/>
</dbReference>
<dbReference type="PROSITE" id="PS51671">
    <property type="entry name" value="ACT"/>
    <property type="match status" value="1"/>
</dbReference>
<dbReference type="InterPro" id="IPR002912">
    <property type="entry name" value="ACT_dom"/>
</dbReference>
<dbReference type="UniPathway" id="UPA00034">
    <property type="reaction ID" value="UER00015"/>
</dbReference>
<feature type="binding site" evidence="14">
    <location>
        <position position="190"/>
    </location>
    <ligand>
        <name>ATP</name>
        <dbReference type="ChEBI" id="CHEBI:30616"/>
    </ligand>
</feature>
<dbReference type="SUPFAM" id="SSF53633">
    <property type="entry name" value="Carbamate kinase-like"/>
    <property type="match status" value="1"/>
</dbReference>
<dbReference type="GO" id="GO:0009088">
    <property type="term" value="P:threonine biosynthetic process"/>
    <property type="evidence" value="ECO:0007669"/>
    <property type="project" value="UniProtKB-UniPathway"/>
</dbReference>
<evidence type="ECO:0000256" key="7">
    <source>
        <dbReference type="ARBA" id="ARBA00022679"/>
    </source>
</evidence>
<feature type="binding site" evidence="14">
    <location>
        <position position="80"/>
    </location>
    <ligand>
        <name>substrate</name>
    </ligand>
</feature>
<keyword evidence="12" id="KW-0457">Lysine biosynthesis</keyword>
<dbReference type="PANTHER" id="PTHR21499:SF3">
    <property type="entry name" value="ASPARTOKINASE"/>
    <property type="match status" value="1"/>
</dbReference>
<evidence type="ECO:0000256" key="4">
    <source>
        <dbReference type="ARBA" id="ARBA00005139"/>
    </source>
</evidence>
<feature type="binding site" evidence="14">
    <location>
        <begin position="179"/>
        <end position="180"/>
    </location>
    <ligand>
        <name>ATP</name>
        <dbReference type="ChEBI" id="CHEBI:30616"/>
    </ligand>
</feature>
<dbReference type="NCBIfam" id="TIGR00656">
    <property type="entry name" value="asp_kin_monofn"/>
    <property type="match status" value="1"/>
</dbReference>
<dbReference type="PANTHER" id="PTHR21499">
    <property type="entry name" value="ASPARTATE KINASE"/>
    <property type="match status" value="1"/>
</dbReference>
<dbReference type="InterPro" id="IPR027795">
    <property type="entry name" value="CASTOR_ACT_dom"/>
</dbReference>
<feature type="binding site" evidence="14">
    <location>
        <begin position="215"/>
        <end position="216"/>
    </location>
    <ligand>
        <name>ATP</name>
        <dbReference type="ChEBI" id="CHEBI:30616"/>
    </ligand>
</feature>
<comment type="pathway">
    <text evidence="2 16">Amino-acid biosynthesis; L-lysine biosynthesis via DAP pathway; (S)-tetrahydrodipicolinate from L-aspartate: step 1/4.</text>
</comment>
<gene>
    <name evidence="18" type="ORF">SAMN02745885_01914</name>
</gene>
<dbReference type="EMBL" id="FUXM01000024">
    <property type="protein sequence ID" value="SKA10231.1"/>
    <property type="molecule type" value="Genomic_DNA"/>
</dbReference>
<dbReference type="GO" id="GO:0019877">
    <property type="term" value="P:diaminopimelate biosynthetic process"/>
    <property type="evidence" value="ECO:0007669"/>
    <property type="project" value="UniProtKB-KW"/>
</dbReference>
<accession>A0A1T4R3H9</accession>
<dbReference type="GO" id="GO:0009090">
    <property type="term" value="P:homoserine biosynthetic process"/>
    <property type="evidence" value="ECO:0007669"/>
    <property type="project" value="TreeGrafter"/>
</dbReference>
<evidence type="ECO:0000256" key="3">
    <source>
        <dbReference type="ARBA" id="ARBA00004986"/>
    </source>
</evidence>
<feature type="domain" description="ACT" evidence="17">
    <location>
        <begin position="341"/>
        <end position="399"/>
    </location>
</feature>
<dbReference type="InterPro" id="IPR036393">
    <property type="entry name" value="AceGlu_kinase-like_sf"/>
</dbReference>
<evidence type="ECO:0000256" key="16">
    <source>
        <dbReference type="RuleBase" id="RU004249"/>
    </source>
</evidence>
<dbReference type="AlphaFoldDB" id="A0A1T4R3H9"/>